<feature type="region of interest" description="Disordered" evidence="1">
    <location>
        <begin position="83"/>
        <end position="121"/>
    </location>
</feature>
<protein>
    <submittedName>
        <fullName evidence="2">Uncharacterized protein</fullName>
    </submittedName>
</protein>
<dbReference type="EMBL" id="BMIQ01000014">
    <property type="protein sequence ID" value="GGE24362.1"/>
    <property type="molecule type" value="Genomic_DNA"/>
</dbReference>
<proteinExistence type="predicted"/>
<name>A0A917EEL0_9HYPH</name>
<accession>A0A917EEL0</accession>
<dbReference type="RefSeq" id="WP_188913407.1">
    <property type="nucleotide sequence ID" value="NZ_BMIQ01000014.1"/>
</dbReference>
<reference evidence="2" key="2">
    <citation type="submission" date="2020-09" db="EMBL/GenBank/DDBJ databases">
        <authorList>
            <person name="Sun Q."/>
            <person name="Zhou Y."/>
        </authorList>
    </citation>
    <scope>NUCLEOTIDE SEQUENCE</scope>
    <source>
        <strain evidence="2">CGMCC 1.15367</strain>
    </source>
</reference>
<evidence type="ECO:0000256" key="1">
    <source>
        <dbReference type="SAM" id="MobiDB-lite"/>
    </source>
</evidence>
<evidence type="ECO:0000313" key="3">
    <source>
        <dbReference type="Proteomes" id="UP000644699"/>
    </source>
</evidence>
<organism evidence="2 3">
    <name type="scientific">Aureimonas endophytica</name>
    <dbReference type="NCBI Taxonomy" id="2027858"/>
    <lineage>
        <taxon>Bacteria</taxon>
        <taxon>Pseudomonadati</taxon>
        <taxon>Pseudomonadota</taxon>
        <taxon>Alphaproteobacteria</taxon>
        <taxon>Hyphomicrobiales</taxon>
        <taxon>Aurantimonadaceae</taxon>
        <taxon>Aureimonas</taxon>
    </lineage>
</organism>
<comment type="caution">
    <text evidence="2">The sequence shown here is derived from an EMBL/GenBank/DDBJ whole genome shotgun (WGS) entry which is preliminary data.</text>
</comment>
<evidence type="ECO:0000313" key="2">
    <source>
        <dbReference type="EMBL" id="GGE24362.1"/>
    </source>
</evidence>
<gene>
    <name evidence="2" type="ORF">GCM10011390_49720</name>
</gene>
<keyword evidence="3" id="KW-1185">Reference proteome</keyword>
<dbReference type="AlphaFoldDB" id="A0A917EEL0"/>
<sequence length="284" mass="31272">MADPYRAPIAARASALARSPDEPKTHDLFAAEARQNEVPHPDFQARLAIWRDQKAGAISLAEASRRSAAIGAPLVGSTRLATSSPKLPGAPRAAKVARPRHTRPQPNDSRQYAAPMATTAARDDRLTPNAKAFLQVLRARCGKGRETTITKGTAANIMARSTRTIRRYLEDLIRHGYIETQIRTNRNGMHLGLLVTLTDLAFPFYETARGLARWLAETPGALLRSFESVVSRVQGVTLLSPKNQTQTSSLQAGADTSRFAGRDRLLRKRRWRIPTVQKLIGPSR</sequence>
<reference evidence="2" key="1">
    <citation type="journal article" date="2014" name="Int. J. Syst. Evol. Microbiol.">
        <title>Complete genome sequence of Corynebacterium casei LMG S-19264T (=DSM 44701T), isolated from a smear-ripened cheese.</title>
        <authorList>
            <consortium name="US DOE Joint Genome Institute (JGI-PGF)"/>
            <person name="Walter F."/>
            <person name="Albersmeier A."/>
            <person name="Kalinowski J."/>
            <person name="Ruckert C."/>
        </authorList>
    </citation>
    <scope>NUCLEOTIDE SEQUENCE</scope>
    <source>
        <strain evidence="2">CGMCC 1.15367</strain>
    </source>
</reference>
<dbReference type="Proteomes" id="UP000644699">
    <property type="component" value="Unassembled WGS sequence"/>
</dbReference>